<dbReference type="Pfam" id="PF24346">
    <property type="entry name" value="DUF7507"/>
    <property type="match status" value="2"/>
</dbReference>
<dbReference type="EMBL" id="JAFKCW010000026">
    <property type="protein sequence ID" value="MBN7803673.1"/>
    <property type="molecule type" value="Genomic_DNA"/>
</dbReference>
<dbReference type="InterPro" id="IPR013783">
    <property type="entry name" value="Ig-like_fold"/>
</dbReference>
<gene>
    <name evidence="2" type="ORF">J0A67_22645</name>
</gene>
<protein>
    <recommendedName>
        <fullName evidence="1">DUF7507 domain-containing protein</fullName>
    </recommendedName>
</protein>
<sequence>MTKTANPATYSQSGDQISYSLVVTNTGNVTLDNVLVSDAGTTMGNPQVGTLAPGQSATVGAVYTVTQSDVDGGSYVNIATVTGEDPNSVIQTATATATVTAVQSPGIALTKTPTPTDYSQLDEVISYELVVTNSGNVTLTGVAVSDVGT</sequence>
<dbReference type="NCBIfam" id="TIGR01451">
    <property type="entry name" value="B_ant_repeat"/>
    <property type="match status" value="2"/>
</dbReference>
<feature type="domain" description="DUF7507" evidence="1">
    <location>
        <begin position="1"/>
        <end position="88"/>
    </location>
</feature>
<evidence type="ECO:0000259" key="1">
    <source>
        <dbReference type="Pfam" id="PF24346"/>
    </source>
</evidence>
<feature type="domain" description="DUF7507" evidence="1">
    <location>
        <begin position="104"/>
        <end position="146"/>
    </location>
</feature>
<reference evidence="2 3" key="1">
    <citation type="submission" date="2021-03" db="EMBL/GenBank/DDBJ databases">
        <title>novel species isolated from a fishpond in China.</title>
        <authorList>
            <person name="Lu H."/>
            <person name="Cai Z."/>
        </authorList>
    </citation>
    <scope>NUCLEOTIDE SEQUENCE [LARGE SCALE GENOMIC DNA]</scope>
    <source>
        <strain evidence="2 3">JCM 31546</strain>
    </source>
</reference>
<dbReference type="Proteomes" id="UP000664698">
    <property type="component" value="Unassembled WGS sequence"/>
</dbReference>
<proteinExistence type="predicted"/>
<name>A0ABS3BWJ6_9BACT</name>
<organism evidence="2 3">
    <name type="scientific">Algoriphagus aestuariicola</name>
    <dbReference type="NCBI Taxonomy" id="1852016"/>
    <lineage>
        <taxon>Bacteria</taxon>
        <taxon>Pseudomonadati</taxon>
        <taxon>Bacteroidota</taxon>
        <taxon>Cytophagia</taxon>
        <taxon>Cytophagales</taxon>
        <taxon>Cyclobacteriaceae</taxon>
        <taxon>Algoriphagus</taxon>
    </lineage>
</organism>
<evidence type="ECO:0000313" key="2">
    <source>
        <dbReference type="EMBL" id="MBN7803673.1"/>
    </source>
</evidence>
<comment type="caution">
    <text evidence="2">The sequence shown here is derived from an EMBL/GenBank/DDBJ whole genome shotgun (WGS) entry which is preliminary data.</text>
</comment>
<evidence type="ECO:0000313" key="3">
    <source>
        <dbReference type="Proteomes" id="UP000664698"/>
    </source>
</evidence>
<feature type="non-terminal residue" evidence="2">
    <location>
        <position position="149"/>
    </location>
</feature>
<dbReference type="InterPro" id="IPR047589">
    <property type="entry name" value="DUF11_rpt"/>
</dbReference>
<dbReference type="Gene3D" id="2.60.40.10">
    <property type="entry name" value="Immunoglobulins"/>
    <property type="match status" value="1"/>
</dbReference>
<dbReference type="InterPro" id="IPR055354">
    <property type="entry name" value="DUF7507"/>
</dbReference>
<keyword evidence="3" id="KW-1185">Reference proteome</keyword>
<accession>A0ABS3BWJ6</accession>